<evidence type="ECO:0000313" key="2">
    <source>
        <dbReference type="EMBL" id="TXD78226.1"/>
    </source>
</evidence>
<reference evidence="1 3" key="1">
    <citation type="submission" date="2018-06" db="EMBL/GenBank/DDBJ databases">
        <title>Genomic Encyclopedia of Archaeal and Bacterial Type Strains, Phase II (KMG-II): from individual species to whole genera.</title>
        <authorList>
            <person name="Goeker M."/>
        </authorList>
    </citation>
    <scope>NUCLEOTIDE SEQUENCE [LARGE SCALE GENOMIC DNA]</scope>
    <source>
        <strain evidence="1 3">DSM 22686</strain>
    </source>
</reference>
<accession>A0A2W7SC20</accession>
<evidence type="ECO:0000313" key="3">
    <source>
        <dbReference type="Proteomes" id="UP000249115"/>
    </source>
</evidence>
<dbReference type="SUPFAM" id="SSF53335">
    <property type="entry name" value="S-adenosyl-L-methionine-dependent methyltransferases"/>
    <property type="match status" value="1"/>
</dbReference>
<comment type="caution">
    <text evidence="1">The sequence shown here is derived from an EMBL/GenBank/DDBJ whole genome shotgun (WGS) entry which is preliminary data.</text>
</comment>
<keyword evidence="4" id="KW-1185">Reference proteome</keyword>
<dbReference type="Pfam" id="PF13578">
    <property type="entry name" value="Methyltransf_24"/>
    <property type="match status" value="1"/>
</dbReference>
<dbReference type="EMBL" id="VORV01000005">
    <property type="protein sequence ID" value="TXD78226.1"/>
    <property type="molecule type" value="Genomic_DNA"/>
</dbReference>
<dbReference type="Proteomes" id="UP000321927">
    <property type="component" value="Unassembled WGS sequence"/>
</dbReference>
<dbReference type="OrthoDB" id="5464618at2"/>
<protein>
    <submittedName>
        <fullName evidence="2">Class I SAM-dependent methyltransferase</fullName>
    </submittedName>
    <submittedName>
        <fullName evidence="1">Methyltransferase family protein</fullName>
    </submittedName>
</protein>
<dbReference type="InterPro" id="IPR029063">
    <property type="entry name" value="SAM-dependent_MTases_sf"/>
</dbReference>
<dbReference type="GO" id="GO:0008168">
    <property type="term" value="F:methyltransferase activity"/>
    <property type="evidence" value="ECO:0007669"/>
    <property type="project" value="UniProtKB-KW"/>
</dbReference>
<keyword evidence="1" id="KW-0489">Methyltransferase</keyword>
<dbReference type="RefSeq" id="WP_086500480.1">
    <property type="nucleotide sequence ID" value="NZ_MSSV01000004.1"/>
</dbReference>
<reference evidence="2 4" key="2">
    <citation type="submission" date="2019-08" db="EMBL/GenBank/DDBJ databases">
        <title>Genome of Algoriphagus ratkowskyi IC026.</title>
        <authorList>
            <person name="Bowman J.P."/>
        </authorList>
    </citation>
    <scope>NUCLEOTIDE SEQUENCE [LARGE SCALE GENOMIC DNA]</scope>
    <source>
        <strain evidence="2 4">IC026</strain>
    </source>
</reference>
<proteinExistence type="predicted"/>
<gene>
    <name evidence="2" type="ORF">ESW18_09300</name>
    <name evidence="1" type="ORF">LV84_00693</name>
</gene>
<sequence>MLNKVFPLLSYLRYWLRQEDKYSLQSPSLFRTYRELFSYIKARNEEDLEIETFRKVLLSSDEVIEVEDFGAGSKSVNTAKRKVSDITKFSTSNRKYTQLYQFFCSLTPSQNVLELGTCMGISSRYLSKVTKGKVYSFEGSKEIARIAKPLEGFENLNLIVGELSQTLVPMLTKLDKIDFALIDATHTYEGTTTYFEQLLPKTHANSIIAIGDIHWSREMEKAWDDIKNKSEVKLSLDFYECGIVFFDYPGEKAEYILDF</sequence>
<name>A0A2W7SC20_9BACT</name>
<dbReference type="GO" id="GO:0032259">
    <property type="term" value="P:methylation"/>
    <property type="evidence" value="ECO:0007669"/>
    <property type="project" value="UniProtKB-KW"/>
</dbReference>
<dbReference type="AlphaFoldDB" id="A0A2W7SC20"/>
<keyword evidence="1" id="KW-0808">Transferase</keyword>
<dbReference type="Gene3D" id="3.40.50.150">
    <property type="entry name" value="Vaccinia Virus protein VP39"/>
    <property type="match status" value="1"/>
</dbReference>
<dbReference type="EMBL" id="QKZU01000002">
    <property type="protein sequence ID" value="PZX60415.1"/>
    <property type="molecule type" value="Genomic_DNA"/>
</dbReference>
<evidence type="ECO:0000313" key="1">
    <source>
        <dbReference type="EMBL" id="PZX60415.1"/>
    </source>
</evidence>
<evidence type="ECO:0000313" key="4">
    <source>
        <dbReference type="Proteomes" id="UP000321927"/>
    </source>
</evidence>
<organism evidence="1 3">
    <name type="scientific">Algoriphagus ratkowskyi</name>
    <dbReference type="NCBI Taxonomy" id="57028"/>
    <lineage>
        <taxon>Bacteria</taxon>
        <taxon>Pseudomonadati</taxon>
        <taxon>Bacteroidota</taxon>
        <taxon>Cytophagia</taxon>
        <taxon>Cytophagales</taxon>
        <taxon>Cyclobacteriaceae</taxon>
        <taxon>Algoriphagus</taxon>
    </lineage>
</organism>
<dbReference type="Proteomes" id="UP000249115">
    <property type="component" value="Unassembled WGS sequence"/>
</dbReference>